<dbReference type="PANTHER" id="PTHR12195">
    <property type="entry name" value="CYTOPLASMIC FMR1-INTERACTING PROTEIN-RELATED"/>
    <property type="match status" value="1"/>
</dbReference>
<gene>
    <name evidence="1" type="primary">Cnig_chr_IV.g14721</name>
    <name evidence="1" type="ORF">B9Z55_014721</name>
</gene>
<dbReference type="AlphaFoldDB" id="A0A2G5U713"/>
<sequence>MLAHMRPPYERGVGSMMATELFGDSIQWGGLTLITLLGQHRRFEVLDFCYHLHRVNKGDQKDEVINQIRLSKMVERIRRFQLLNNQIFIILTNQLNENNDDDYERVKEFAPPVHPNYANHARRQ</sequence>
<dbReference type="EMBL" id="PDUG01000004">
    <property type="protein sequence ID" value="PIC35328.1"/>
    <property type="molecule type" value="Genomic_DNA"/>
</dbReference>
<keyword evidence="2" id="KW-1185">Reference proteome</keyword>
<proteinExistence type="predicted"/>
<dbReference type="InterPro" id="IPR008081">
    <property type="entry name" value="Cytoplasmic_FMR1-int"/>
</dbReference>
<evidence type="ECO:0000313" key="1">
    <source>
        <dbReference type="EMBL" id="PIC35328.1"/>
    </source>
</evidence>
<reference evidence="2" key="1">
    <citation type="submission" date="2017-10" db="EMBL/GenBank/DDBJ databases">
        <title>Rapid genome shrinkage in a self-fertile nematode reveals novel sperm competition proteins.</title>
        <authorList>
            <person name="Yin D."/>
            <person name="Schwarz E.M."/>
            <person name="Thomas C.G."/>
            <person name="Felde R.L."/>
            <person name="Korf I.F."/>
            <person name="Cutter A.D."/>
            <person name="Schartner C.M."/>
            <person name="Ralston E.J."/>
            <person name="Meyer B.J."/>
            <person name="Haag E.S."/>
        </authorList>
    </citation>
    <scope>NUCLEOTIDE SEQUENCE [LARGE SCALE GENOMIC DNA]</scope>
    <source>
        <strain evidence="2">JU1422</strain>
    </source>
</reference>
<dbReference type="STRING" id="1611254.A0A2G5U713"/>
<accession>A0A2G5U713</accession>
<organism evidence="1 2">
    <name type="scientific">Caenorhabditis nigoni</name>
    <dbReference type="NCBI Taxonomy" id="1611254"/>
    <lineage>
        <taxon>Eukaryota</taxon>
        <taxon>Metazoa</taxon>
        <taxon>Ecdysozoa</taxon>
        <taxon>Nematoda</taxon>
        <taxon>Chromadorea</taxon>
        <taxon>Rhabditida</taxon>
        <taxon>Rhabditina</taxon>
        <taxon>Rhabditomorpha</taxon>
        <taxon>Rhabditoidea</taxon>
        <taxon>Rhabditidae</taxon>
        <taxon>Peloderinae</taxon>
        <taxon>Caenorhabditis</taxon>
    </lineage>
</organism>
<dbReference type="OrthoDB" id="10265867at2759"/>
<comment type="caution">
    <text evidence="1">The sequence shown here is derived from an EMBL/GenBank/DDBJ whole genome shotgun (WGS) entry which is preliminary data.</text>
</comment>
<dbReference type="Proteomes" id="UP000230233">
    <property type="component" value="Chromosome IV"/>
</dbReference>
<evidence type="ECO:0000313" key="2">
    <source>
        <dbReference type="Proteomes" id="UP000230233"/>
    </source>
</evidence>
<dbReference type="GO" id="GO:0031267">
    <property type="term" value="F:small GTPase binding"/>
    <property type="evidence" value="ECO:0007669"/>
    <property type="project" value="InterPro"/>
</dbReference>
<protein>
    <submittedName>
        <fullName evidence="1">Uncharacterized protein</fullName>
    </submittedName>
</protein>
<name>A0A2G5U713_9PELO</name>
<dbReference type="Pfam" id="PF05994">
    <property type="entry name" value="FragX_IP"/>
    <property type="match status" value="1"/>
</dbReference>
<dbReference type="GO" id="GO:0030833">
    <property type="term" value="P:regulation of actin filament polymerization"/>
    <property type="evidence" value="ECO:0007669"/>
    <property type="project" value="InterPro"/>
</dbReference>